<sequence>MIFKVIMLTLLFVLFSFIEVPRLVREKKVKEVVVFFVFLIAGYVFNLLYLLNVQITSTNRIINHLLKPIEKFWGQ</sequence>
<dbReference type="AlphaFoldDB" id="A0A1I1XRJ8"/>
<dbReference type="RefSeq" id="WP_003871473.1">
    <property type="nucleotide sequence ID" value="NZ_FNBS01000010.1"/>
</dbReference>
<dbReference type="Proteomes" id="UP000183404">
    <property type="component" value="Unassembled WGS sequence"/>
</dbReference>
<dbReference type="EMBL" id="FNBS01000010">
    <property type="protein sequence ID" value="SDF35699.1"/>
    <property type="molecule type" value="Genomic_DNA"/>
</dbReference>
<proteinExistence type="predicted"/>
<reference evidence="1 2" key="1">
    <citation type="submission" date="2016-10" db="EMBL/GenBank/DDBJ databases">
        <authorList>
            <person name="de Groot N.N."/>
        </authorList>
    </citation>
    <scope>NUCLEOTIDE SEQUENCE [LARGE SCALE GENOMIC DNA]</scope>
    <source>
        <strain evidence="1 2">DSM 569</strain>
    </source>
</reference>
<name>A0A1I1XRJ8_THETY</name>
<evidence type="ECO:0000313" key="2">
    <source>
        <dbReference type="Proteomes" id="UP000183404"/>
    </source>
</evidence>
<accession>A0A1I1XRJ8</accession>
<gene>
    <name evidence="1" type="ORF">SAMN04244560_00626</name>
</gene>
<evidence type="ECO:0000313" key="1">
    <source>
        <dbReference type="EMBL" id="SDF35699.1"/>
    </source>
</evidence>
<organism evidence="1 2">
    <name type="scientific">Thermoanaerobacter thermohydrosulfuricus</name>
    <name type="common">Clostridium thermohydrosulfuricum</name>
    <dbReference type="NCBI Taxonomy" id="1516"/>
    <lineage>
        <taxon>Bacteria</taxon>
        <taxon>Bacillati</taxon>
        <taxon>Bacillota</taxon>
        <taxon>Clostridia</taxon>
        <taxon>Thermoanaerobacterales</taxon>
        <taxon>Thermoanaerobacteraceae</taxon>
        <taxon>Thermoanaerobacter</taxon>
    </lineage>
</organism>
<protein>
    <submittedName>
        <fullName evidence="1">Uncharacterized protein</fullName>
    </submittedName>
</protein>